<dbReference type="Pfam" id="PF00149">
    <property type="entry name" value="Metallophos"/>
    <property type="match status" value="1"/>
</dbReference>
<dbReference type="STRING" id="446470.Snas_6039"/>
<accession>D3Q183</accession>
<evidence type="ECO:0000256" key="2">
    <source>
        <dbReference type="ARBA" id="ARBA00022801"/>
    </source>
</evidence>
<dbReference type="PANTHER" id="PTHR42988">
    <property type="entry name" value="PHOSPHOHYDROLASE"/>
    <property type="match status" value="1"/>
</dbReference>
<sequence>MVLLAQISDLHLDGSERATQRAVRTMEYLRGLATPVDALLVTGDIADHAEVAEYEEAARLLKAPFPVLMCPGNHDARGPYREVLLGEAADEAPVNRVHRVGDIAVLMCDSTIPGRDDGELDERTREWIAATLTELGGTPALVAFHHPMVNMHHPFVDSLRLRNGEELAALLSGFENVVAILTGHTHTAAASSFAGLPLRMSPSVTYALRLPWEGDEITNWEQPPGVAFHVVDENRELITHFRSVA</sequence>
<feature type="domain" description="Calcineurin-like phosphoesterase" evidence="5">
    <location>
        <begin position="4"/>
        <end position="187"/>
    </location>
</feature>
<evidence type="ECO:0000256" key="1">
    <source>
        <dbReference type="ARBA" id="ARBA00022723"/>
    </source>
</evidence>
<dbReference type="KEGG" id="sna:Snas_6039"/>
<dbReference type="InterPro" id="IPR029052">
    <property type="entry name" value="Metallo-depent_PP-like"/>
</dbReference>
<dbReference type="HOGENOM" id="CLU_070320_2_1_11"/>
<evidence type="ECO:0000313" key="6">
    <source>
        <dbReference type="EMBL" id="ADD45663.1"/>
    </source>
</evidence>
<dbReference type="GO" id="GO:0046872">
    <property type="term" value="F:metal ion binding"/>
    <property type="evidence" value="ECO:0007669"/>
    <property type="project" value="UniProtKB-KW"/>
</dbReference>
<name>D3Q183_STANL</name>
<dbReference type="AlphaFoldDB" id="D3Q183"/>
<dbReference type="GO" id="GO:0016787">
    <property type="term" value="F:hydrolase activity"/>
    <property type="evidence" value="ECO:0007669"/>
    <property type="project" value="UniProtKB-KW"/>
</dbReference>
<dbReference type="Proteomes" id="UP000000844">
    <property type="component" value="Chromosome"/>
</dbReference>
<dbReference type="Gene3D" id="3.60.21.10">
    <property type="match status" value="1"/>
</dbReference>
<evidence type="ECO:0000313" key="7">
    <source>
        <dbReference type="Proteomes" id="UP000000844"/>
    </source>
</evidence>
<dbReference type="PANTHER" id="PTHR42988:SF2">
    <property type="entry name" value="CYCLIC NUCLEOTIDE PHOSPHODIESTERASE CBUA0032-RELATED"/>
    <property type="match status" value="1"/>
</dbReference>
<dbReference type="InterPro" id="IPR050884">
    <property type="entry name" value="CNP_phosphodiesterase-III"/>
</dbReference>
<organism evidence="6 7">
    <name type="scientific">Stackebrandtia nassauensis (strain DSM 44728 / CIP 108903 / NRRL B-16338 / NBRC 102104 / LLR-40K-21)</name>
    <dbReference type="NCBI Taxonomy" id="446470"/>
    <lineage>
        <taxon>Bacteria</taxon>
        <taxon>Bacillati</taxon>
        <taxon>Actinomycetota</taxon>
        <taxon>Actinomycetes</taxon>
        <taxon>Glycomycetales</taxon>
        <taxon>Glycomycetaceae</taxon>
        <taxon>Stackebrandtia</taxon>
    </lineage>
</organism>
<proteinExistence type="inferred from homology"/>
<evidence type="ECO:0000259" key="5">
    <source>
        <dbReference type="Pfam" id="PF00149"/>
    </source>
</evidence>
<evidence type="ECO:0000256" key="3">
    <source>
        <dbReference type="ARBA" id="ARBA00023004"/>
    </source>
</evidence>
<keyword evidence="7" id="KW-1185">Reference proteome</keyword>
<evidence type="ECO:0000256" key="4">
    <source>
        <dbReference type="ARBA" id="ARBA00025742"/>
    </source>
</evidence>
<comment type="similarity">
    <text evidence="4">Belongs to the cyclic nucleotide phosphodiesterase class-III family.</text>
</comment>
<keyword evidence="1" id="KW-0479">Metal-binding</keyword>
<dbReference type="eggNOG" id="COG1409">
    <property type="taxonomic scope" value="Bacteria"/>
</dbReference>
<protein>
    <submittedName>
        <fullName evidence="6">Metallophosphoesterase</fullName>
    </submittedName>
</protein>
<dbReference type="InterPro" id="IPR004843">
    <property type="entry name" value="Calcineurin-like_PHP"/>
</dbReference>
<dbReference type="RefSeq" id="WP_013021234.1">
    <property type="nucleotide sequence ID" value="NC_013947.1"/>
</dbReference>
<reference evidence="6 7" key="1">
    <citation type="journal article" date="2009" name="Stand. Genomic Sci.">
        <title>Complete genome sequence of Stackebrandtia nassauensis type strain (LLR-40K-21).</title>
        <authorList>
            <person name="Munk C."/>
            <person name="Lapidus A."/>
            <person name="Copeland A."/>
            <person name="Jando M."/>
            <person name="Mayilraj S."/>
            <person name="Glavina Del Rio T."/>
            <person name="Nolan M."/>
            <person name="Chen F."/>
            <person name="Lucas S."/>
            <person name="Tice H."/>
            <person name="Cheng J.F."/>
            <person name="Han C."/>
            <person name="Detter J.C."/>
            <person name="Bruce D."/>
            <person name="Goodwin L."/>
            <person name="Chain P."/>
            <person name="Pitluck S."/>
            <person name="Goker M."/>
            <person name="Ovchinikova G."/>
            <person name="Pati A."/>
            <person name="Ivanova N."/>
            <person name="Mavromatis K."/>
            <person name="Chen A."/>
            <person name="Palaniappan K."/>
            <person name="Land M."/>
            <person name="Hauser L."/>
            <person name="Chang Y.J."/>
            <person name="Jeffries C.D."/>
            <person name="Bristow J."/>
            <person name="Eisen J.A."/>
            <person name="Markowitz V."/>
            <person name="Hugenholtz P."/>
            <person name="Kyrpides N.C."/>
            <person name="Klenk H.P."/>
        </authorList>
    </citation>
    <scope>NUCLEOTIDE SEQUENCE [LARGE SCALE GENOMIC DNA]</scope>
    <source>
        <strain evidence="7">DSM 44728 / CIP 108903 / NRRL B-16338 / NBRC 102104 / LLR-40K-21</strain>
    </source>
</reference>
<keyword evidence="3" id="KW-0408">Iron</keyword>
<dbReference type="OrthoDB" id="5241795at2"/>
<dbReference type="SUPFAM" id="SSF56300">
    <property type="entry name" value="Metallo-dependent phosphatases"/>
    <property type="match status" value="1"/>
</dbReference>
<dbReference type="EMBL" id="CP001778">
    <property type="protein sequence ID" value="ADD45663.1"/>
    <property type="molecule type" value="Genomic_DNA"/>
</dbReference>
<gene>
    <name evidence="6" type="ordered locus">Snas_6039</name>
</gene>
<keyword evidence="2" id="KW-0378">Hydrolase</keyword>